<gene>
    <name evidence="2" type="ORF">CPZ25_011685</name>
</gene>
<dbReference type="RefSeq" id="WP_096920487.1">
    <property type="nucleotide sequence ID" value="NZ_CP029487.1"/>
</dbReference>
<reference evidence="2 3" key="1">
    <citation type="submission" date="2018-05" db="EMBL/GenBank/DDBJ databases">
        <title>Genome comparison of Eubacterium sp.</title>
        <authorList>
            <person name="Feng Y."/>
            <person name="Sanchez-Andrea I."/>
            <person name="Stams A.J.M."/>
            <person name="De Vos W.M."/>
        </authorList>
    </citation>
    <scope>NUCLEOTIDE SEQUENCE [LARGE SCALE GENOMIC DNA]</scope>
    <source>
        <strain evidence="2 3">YI</strain>
    </source>
</reference>
<dbReference type="EMBL" id="CP029487">
    <property type="protein sequence ID" value="QCT71959.1"/>
    <property type="molecule type" value="Genomic_DNA"/>
</dbReference>
<protein>
    <submittedName>
        <fullName evidence="2">Uncharacterized protein</fullName>
    </submittedName>
</protein>
<evidence type="ECO:0000313" key="3">
    <source>
        <dbReference type="Proteomes" id="UP000218387"/>
    </source>
</evidence>
<dbReference type="KEGG" id="emt:CPZ25_011685"/>
<feature type="compositionally biased region" description="Pro residues" evidence="1">
    <location>
        <begin position="88"/>
        <end position="105"/>
    </location>
</feature>
<sequence>MKFVFDSHEEIRDYATHTLHMVNAPEHQPAYIDNSGLHPIDVQQMHQPAQQPAPTGQAPTVSPVQTTAQPAPAAPAAPQPAPVQQTPVTPPPAQPAPVQQPAPAAQPLPTTAVTQEYTQDQISVAMAGLVSQGKQPEIMALIQGFGVNSLVELPKEQYGALAIKLREMGAQI</sequence>
<organism evidence="2 3">
    <name type="scientific">Eubacterium maltosivorans</name>
    <dbReference type="NCBI Taxonomy" id="2041044"/>
    <lineage>
        <taxon>Bacteria</taxon>
        <taxon>Bacillati</taxon>
        <taxon>Bacillota</taxon>
        <taxon>Clostridia</taxon>
        <taxon>Eubacteriales</taxon>
        <taxon>Eubacteriaceae</taxon>
        <taxon>Eubacterium</taxon>
    </lineage>
</organism>
<proteinExistence type="predicted"/>
<dbReference type="AlphaFoldDB" id="A0A2A5T8I4"/>
<evidence type="ECO:0000313" key="2">
    <source>
        <dbReference type="EMBL" id="QCT71959.1"/>
    </source>
</evidence>
<name>A0A2A5T8I4_EUBML</name>
<keyword evidence="3" id="KW-1185">Reference proteome</keyword>
<feature type="compositionally biased region" description="Pro residues" evidence="1">
    <location>
        <begin position="72"/>
        <end position="81"/>
    </location>
</feature>
<evidence type="ECO:0000256" key="1">
    <source>
        <dbReference type="SAM" id="MobiDB-lite"/>
    </source>
</evidence>
<feature type="region of interest" description="Disordered" evidence="1">
    <location>
        <begin position="46"/>
        <end position="105"/>
    </location>
</feature>
<accession>A0A2A5T8I4</accession>
<feature type="compositionally biased region" description="Low complexity" evidence="1">
    <location>
        <begin position="47"/>
        <end position="71"/>
    </location>
</feature>
<dbReference type="Proteomes" id="UP000218387">
    <property type="component" value="Chromosome"/>
</dbReference>